<organism evidence="11 12">
    <name type="scientific">Streptococcus suis</name>
    <dbReference type="NCBI Taxonomy" id="1307"/>
    <lineage>
        <taxon>Bacteria</taxon>
        <taxon>Bacillati</taxon>
        <taxon>Bacillota</taxon>
        <taxon>Bacilli</taxon>
        <taxon>Lactobacillales</taxon>
        <taxon>Streptococcaceae</taxon>
        <taxon>Streptococcus</taxon>
    </lineage>
</organism>
<keyword evidence="9" id="KW-0482">Metalloprotease</keyword>
<comment type="cofactor">
    <cofactor evidence="3">
        <name>Zn(2+)</name>
        <dbReference type="ChEBI" id="CHEBI:29105"/>
    </cofactor>
</comment>
<gene>
    <name evidence="11" type="primary">pepS</name>
    <name evidence="10" type="ORF">ERS132410_00502</name>
    <name evidence="11" type="ORF">ERS132452_00922</name>
</gene>
<dbReference type="EC" id="3.4.11.-" evidence="11"/>
<evidence type="ECO:0000256" key="3">
    <source>
        <dbReference type="ARBA" id="ARBA00001947"/>
    </source>
</evidence>
<protein>
    <submittedName>
        <fullName evidence="11">Leucyl aminopeptidase (Aminopeptidase T)</fullName>
        <ecNumber evidence="11">3.4.11.-</ecNumber>
    </submittedName>
</protein>
<evidence type="ECO:0000256" key="8">
    <source>
        <dbReference type="ARBA" id="ARBA00022801"/>
    </source>
</evidence>
<proteinExistence type="inferred from homology"/>
<evidence type="ECO:0000256" key="4">
    <source>
        <dbReference type="ARBA" id="ARBA00008236"/>
    </source>
</evidence>
<dbReference type="EMBL" id="FIIN01000004">
    <property type="protein sequence ID" value="CYV84091.1"/>
    <property type="molecule type" value="Genomic_DNA"/>
</dbReference>
<evidence type="ECO:0000256" key="5">
    <source>
        <dbReference type="ARBA" id="ARBA00022438"/>
    </source>
</evidence>
<dbReference type="Gene3D" id="3.40.1830.10">
    <property type="entry name" value="Thermophilic metalloprotease (M29)"/>
    <property type="match status" value="1"/>
</dbReference>
<dbReference type="InterPro" id="IPR052170">
    <property type="entry name" value="M29_Exopeptidase"/>
</dbReference>
<keyword evidence="8 11" id="KW-0378">Hydrolase</keyword>
<evidence type="ECO:0000256" key="1">
    <source>
        <dbReference type="ARBA" id="ARBA00001941"/>
    </source>
</evidence>
<dbReference type="GO" id="GO:0004177">
    <property type="term" value="F:aminopeptidase activity"/>
    <property type="evidence" value="ECO:0007669"/>
    <property type="project" value="UniProtKB-KW"/>
</dbReference>
<keyword evidence="6" id="KW-0645">Protease</keyword>
<keyword evidence="5 11" id="KW-0031">Aminopeptidase</keyword>
<keyword evidence="7" id="KW-0479">Metal-binding</keyword>
<dbReference type="RefSeq" id="WP_024412870.1">
    <property type="nucleotide sequence ID" value="NZ_CECY01000012.1"/>
</dbReference>
<evidence type="ECO:0000313" key="10">
    <source>
        <dbReference type="EMBL" id="CYU55392.1"/>
    </source>
</evidence>
<evidence type="ECO:0000313" key="13">
    <source>
        <dbReference type="Proteomes" id="UP000073485"/>
    </source>
</evidence>
<evidence type="ECO:0000313" key="12">
    <source>
        <dbReference type="Proteomes" id="UP000071765"/>
    </source>
</evidence>
<dbReference type="PANTHER" id="PTHR34448:SF3">
    <property type="entry name" value="AMINOPEPTIDASE AMPS"/>
    <property type="match status" value="1"/>
</dbReference>
<evidence type="ECO:0000256" key="6">
    <source>
        <dbReference type="ARBA" id="ARBA00022670"/>
    </source>
</evidence>
<dbReference type="Proteomes" id="UP000073485">
    <property type="component" value="Unassembled WGS sequence"/>
</dbReference>
<evidence type="ECO:0000256" key="7">
    <source>
        <dbReference type="ARBA" id="ARBA00022723"/>
    </source>
</evidence>
<dbReference type="EMBL" id="FIGO01000003">
    <property type="protein sequence ID" value="CYU55392.1"/>
    <property type="molecule type" value="Genomic_DNA"/>
</dbReference>
<dbReference type="Proteomes" id="UP000071765">
    <property type="component" value="Unassembled WGS sequence"/>
</dbReference>
<evidence type="ECO:0000313" key="11">
    <source>
        <dbReference type="EMBL" id="CYV84091.1"/>
    </source>
</evidence>
<dbReference type="Pfam" id="PF02073">
    <property type="entry name" value="Peptidase_M29"/>
    <property type="match status" value="1"/>
</dbReference>
<reference evidence="12 13" key="1">
    <citation type="submission" date="2016-02" db="EMBL/GenBank/DDBJ databases">
        <authorList>
            <consortium name="Pathogen Informatics"/>
        </authorList>
    </citation>
    <scope>NUCLEOTIDE SEQUENCE [LARGE SCALE GENOMIC DNA]</scope>
    <source>
        <strain evidence="10 13">LSS48</strain>
        <strain evidence="11 12">LSS90</strain>
    </source>
</reference>
<sequence>MVLPNFKENLAKYAKLLVSTGINVQPGHTVQLTIGVEQAELARLIVKEAYAHGAKEVLVNWLDDVIARERLVNVDVELLEQVHPQRVTEMNYLLERKASRLVVLSEDPGAYDGVDPEKLSRNARALSQALQPMRQATQANKVSWTLGAASGLEWAKKVFPNAASDEEAVDLLWDQIFKTCRIYEEDPIKAWEEHEARLVAKAKVLNDEQFVKLHYTAPGTDLVLGMPKNHLWEAAGSVNAQGEHFIANMPTEEVFTAPDYRVADGYVTSTKPLSYNGNIIEGIKVTFKDGEIVDVTAEKGDEVMKKLVFDNAGARGLGEVALVPDKSPISQSGVTFFNTLFDENASNHLAIGQAYAFSIEGGTEMSQEELKEAGLNRSDVHVDFMIGSNKMNIDGIREDGTRVPIFRDGEWAI</sequence>
<comment type="similarity">
    <text evidence="4">Belongs to the peptidase M29 family.</text>
</comment>
<dbReference type="InterPro" id="IPR000787">
    <property type="entry name" value="Peptidase_M29"/>
</dbReference>
<dbReference type="AlphaFoldDB" id="A0A0Z8EDH1"/>
<dbReference type="GO" id="GO:0046872">
    <property type="term" value="F:metal ion binding"/>
    <property type="evidence" value="ECO:0007669"/>
    <property type="project" value="UniProtKB-KW"/>
</dbReference>
<accession>A0A0Z8EDH1</accession>
<name>A0A0Z8EDH1_STRSU</name>
<comment type="cofactor">
    <cofactor evidence="1">
        <name>Co(2+)</name>
        <dbReference type="ChEBI" id="CHEBI:48828"/>
    </cofactor>
</comment>
<comment type="cofactor">
    <cofactor evidence="2">
        <name>Mg(2+)</name>
        <dbReference type="ChEBI" id="CHEBI:18420"/>
    </cofactor>
</comment>
<evidence type="ECO:0000256" key="9">
    <source>
        <dbReference type="ARBA" id="ARBA00023049"/>
    </source>
</evidence>
<dbReference type="PANTHER" id="PTHR34448">
    <property type="entry name" value="AMINOPEPTIDASE"/>
    <property type="match status" value="1"/>
</dbReference>
<evidence type="ECO:0000256" key="2">
    <source>
        <dbReference type="ARBA" id="ARBA00001946"/>
    </source>
</evidence>
<dbReference type="InterPro" id="IPR035097">
    <property type="entry name" value="M29_N-terminal"/>
</dbReference>
<dbReference type="SUPFAM" id="SSF144052">
    <property type="entry name" value="Thermophilic metalloprotease-like"/>
    <property type="match status" value="1"/>
</dbReference>
<dbReference type="GO" id="GO:0006508">
    <property type="term" value="P:proteolysis"/>
    <property type="evidence" value="ECO:0007669"/>
    <property type="project" value="UniProtKB-KW"/>
</dbReference>
<dbReference type="GO" id="GO:0008237">
    <property type="term" value="F:metallopeptidase activity"/>
    <property type="evidence" value="ECO:0007669"/>
    <property type="project" value="UniProtKB-KW"/>
</dbReference>
<dbReference type="PRINTS" id="PR00919">
    <property type="entry name" value="THERMOPTASE"/>
</dbReference>